<dbReference type="PANTHER" id="PTHR33155:SF9">
    <property type="entry name" value="FANTASTIC FOUR-LIKE PROTEIN (DUF3049)"/>
    <property type="match status" value="1"/>
</dbReference>
<gene>
    <name evidence="5" type="primary">LOC103703099</name>
</gene>
<dbReference type="OrthoDB" id="676808at2759"/>
<feature type="domain" description="FAF" evidence="3">
    <location>
        <begin position="149"/>
        <end position="201"/>
    </location>
</feature>
<dbReference type="InterPro" id="IPR046431">
    <property type="entry name" value="FAF_dom"/>
</dbReference>
<feature type="compositionally biased region" description="Polar residues" evidence="2">
    <location>
        <begin position="32"/>
        <end position="43"/>
    </location>
</feature>
<evidence type="ECO:0000259" key="3">
    <source>
        <dbReference type="Pfam" id="PF11250"/>
    </source>
</evidence>
<dbReference type="AlphaFoldDB" id="A0A8B7BRR5"/>
<name>A0A8B7BRR5_PHODC</name>
<dbReference type="InterPro" id="IPR021410">
    <property type="entry name" value="FAF"/>
</dbReference>
<feature type="region of interest" description="Disordered" evidence="2">
    <location>
        <begin position="193"/>
        <end position="246"/>
    </location>
</feature>
<sequence length="246" mass="27142">MATLGSLSSLFEKPLPDNLTLFDSLSSWNQIKPKQPAENSSFTEIFGELHFQEKPAPPANPPSDHEKSGRNGYGCQPKSNGVFSAKNSESLQLCTEGLGSESSDDVDDLMKEGGDDCGDLEKEEDTERRAHGGYSRSLSEVRSRSGGGFPPPISSIGKSGKPWISFKSYREDGRFVLREIRIPTYEFLQASREDGRLKLHIVHPDEPISEGEEEQDDEEEEQDDGGGGQEEEEEVADQGQSTWQSV</sequence>
<evidence type="ECO:0000256" key="2">
    <source>
        <dbReference type="SAM" id="MobiDB-lite"/>
    </source>
</evidence>
<organism evidence="4 5">
    <name type="scientific">Phoenix dactylifera</name>
    <name type="common">Date palm</name>
    <dbReference type="NCBI Taxonomy" id="42345"/>
    <lineage>
        <taxon>Eukaryota</taxon>
        <taxon>Viridiplantae</taxon>
        <taxon>Streptophyta</taxon>
        <taxon>Embryophyta</taxon>
        <taxon>Tracheophyta</taxon>
        <taxon>Spermatophyta</taxon>
        <taxon>Magnoliopsida</taxon>
        <taxon>Liliopsida</taxon>
        <taxon>Arecaceae</taxon>
        <taxon>Coryphoideae</taxon>
        <taxon>Phoeniceae</taxon>
        <taxon>Phoenix</taxon>
    </lineage>
</organism>
<comment type="similarity">
    <text evidence="1">Belongs to the fantastic four family.</text>
</comment>
<feature type="region of interest" description="Disordered" evidence="2">
    <location>
        <begin position="32"/>
        <end position="162"/>
    </location>
</feature>
<evidence type="ECO:0000313" key="4">
    <source>
        <dbReference type="Proteomes" id="UP000228380"/>
    </source>
</evidence>
<protein>
    <submittedName>
        <fullName evidence="5">Protein FAF-like, chloroplastic</fullName>
    </submittedName>
</protein>
<evidence type="ECO:0000256" key="1">
    <source>
        <dbReference type="ARBA" id="ARBA00008690"/>
    </source>
</evidence>
<feature type="compositionally biased region" description="Acidic residues" evidence="2">
    <location>
        <begin position="115"/>
        <end position="124"/>
    </location>
</feature>
<feature type="compositionally biased region" description="Acidic residues" evidence="2">
    <location>
        <begin position="207"/>
        <end position="236"/>
    </location>
</feature>
<accession>A0A8B7BRR5</accession>
<dbReference type="PANTHER" id="PTHR33155">
    <property type="entry name" value="FANTASTIC FOUR-LIKE PROTEIN (DUF3049)"/>
    <property type="match status" value="1"/>
</dbReference>
<reference evidence="5" key="1">
    <citation type="submission" date="2025-08" db="UniProtKB">
        <authorList>
            <consortium name="RefSeq"/>
        </authorList>
    </citation>
    <scope>IDENTIFICATION</scope>
    <source>
        <tissue evidence="5">Young leaves</tissue>
    </source>
</reference>
<feature type="compositionally biased region" description="Polar residues" evidence="2">
    <location>
        <begin position="77"/>
        <end position="93"/>
    </location>
</feature>
<proteinExistence type="inferred from homology"/>
<keyword evidence="4" id="KW-1185">Reference proteome</keyword>
<dbReference type="RefSeq" id="XP_008784032.2">
    <property type="nucleotide sequence ID" value="XM_008785810.4"/>
</dbReference>
<evidence type="ECO:0000313" key="5">
    <source>
        <dbReference type="RefSeq" id="XP_008784032.2"/>
    </source>
</evidence>
<dbReference type="Pfam" id="PF11250">
    <property type="entry name" value="FAF"/>
    <property type="match status" value="1"/>
</dbReference>
<feature type="compositionally biased region" description="Basic and acidic residues" evidence="2">
    <location>
        <begin position="193"/>
        <end position="206"/>
    </location>
</feature>
<dbReference type="Proteomes" id="UP000228380">
    <property type="component" value="Unplaced"/>
</dbReference>
<dbReference type="KEGG" id="pda:103703099"/>
<dbReference type="GeneID" id="103703099"/>